<dbReference type="InterPro" id="IPR029472">
    <property type="entry name" value="Copia-like_N"/>
</dbReference>
<sequence>MAAKTDLDHNRPLFLHPSSTTGAPIISIQLTDSENYSTWSHALEIQLLEKNKLGLVDGTLKKGDFDTELGHQWDICNEDLRERFDKVNTSRVYQLHKAIATITQGTDSVSVYFSKLKNLWDEFDSMIPPPCDCARSKNFIEFMQKQKVLQILIGLNDNYEQARSQILMTSPTPSINKAYAALVERKSQRSVANAFVVGEGIDLAALLAGKGGNYQNYQKPKRN</sequence>
<dbReference type="OrthoDB" id="1274252at2759"/>
<reference evidence="2" key="1">
    <citation type="journal article" date="2014" name="Nat. Commun.">
        <title>The tobacco genome sequence and its comparison with those of tomato and potato.</title>
        <authorList>
            <person name="Sierro N."/>
            <person name="Battey J.N."/>
            <person name="Ouadi S."/>
            <person name="Bakaher N."/>
            <person name="Bovet L."/>
            <person name="Willig A."/>
            <person name="Goepfert S."/>
            <person name="Peitsch M.C."/>
            <person name="Ivanov N.V."/>
        </authorList>
    </citation>
    <scope>NUCLEOTIDE SEQUENCE [LARGE SCALE GENOMIC DNA]</scope>
</reference>
<dbReference type="Proteomes" id="UP000790787">
    <property type="component" value="Chromosome 13"/>
</dbReference>
<name>A0A1S3YTQ3_TOBAC</name>
<evidence type="ECO:0000259" key="1">
    <source>
        <dbReference type="Pfam" id="PF14244"/>
    </source>
</evidence>
<dbReference type="PANTHER" id="PTHR37610:SF86">
    <property type="entry name" value="RETROTRANSPOSON COPIA-LIKE N-TERMINAL DOMAIN-CONTAINING PROTEIN"/>
    <property type="match status" value="1"/>
</dbReference>
<feature type="domain" description="Retrotransposon Copia-like N-terminal" evidence="1">
    <location>
        <begin position="16"/>
        <end position="62"/>
    </location>
</feature>
<evidence type="ECO:0000313" key="3">
    <source>
        <dbReference type="RefSeq" id="XP_016455523.1"/>
    </source>
</evidence>
<accession>A0A1S3YTQ3</accession>
<gene>
    <name evidence="3" type="primary">LOC107779588</name>
</gene>
<dbReference type="PANTHER" id="PTHR37610">
    <property type="entry name" value="CCHC-TYPE DOMAIN-CONTAINING PROTEIN"/>
    <property type="match status" value="1"/>
</dbReference>
<dbReference type="RefSeq" id="XP_016455523.1">
    <property type="nucleotide sequence ID" value="XM_016600037.1"/>
</dbReference>
<evidence type="ECO:0000313" key="2">
    <source>
        <dbReference type="Proteomes" id="UP000790787"/>
    </source>
</evidence>
<reference evidence="3" key="2">
    <citation type="submission" date="2025-08" db="UniProtKB">
        <authorList>
            <consortium name="RefSeq"/>
        </authorList>
    </citation>
    <scope>IDENTIFICATION</scope>
    <source>
        <tissue evidence="3">Leaf</tissue>
    </source>
</reference>
<organism evidence="2 3">
    <name type="scientific">Nicotiana tabacum</name>
    <name type="common">Common tobacco</name>
    <dbReference type="NCBI Taxonomy" id="4097"/>
    <lineage>
        <taxon>Eukaryota</taxon>
        <taxon>Viridiplantae</taxon>
        <taxon>Streptophyta</taxon>
        <taxon>Embryophyta</taxon>
        <taxon>Tracheophyta</taxon>
        <taxon>Spermatophyta</taxon>
        <taxon>Magnoliopsida</taxon>
        <taxon>eudicotyledons</taxon>
        <taxon>Gunneridae</taxon>
        <taxon>Pentapetalae</taxon>
        <taxon>asterids</taxon>
        <taxon>lamiids</taxon>
        <taxon>Solanales</taxon>
        <taxon>Solanaceae</taxon>
        <taxon>Nicotianoideae</taxon>
        <taxon>Nicotianeae</taxon>
        <taxon>Nicotiana</taxon>
    </lineage>
</organism>
<proteinExistence type="predicted"/>
<dbReference type="KEGG" id="nta:107779588"/>
<protein>
    <submittedName>
        <fullName evidence="3">Uncharacterized protein LOC107779588</fullName>
    </submittedName>
</protein>
<keyword evidence="2" id="KW-1185">Reference proteome</keyword>
<dbReference type="PaxDb" id="4097-A0A1S3YTQ3"/>
<dbReference type="GeneID" id="107779588"/>
<dbReference type="AlphaFoldDB" id="A0A1S3YTQ3"/>
<dbReference type="Pfam" id="PF14244">
    <property type="entry name" value="Retrotran_gag_3"/>
    <property type="match status" value="1"/>
</dbReference>